<gene>
    <name evidence="1" type="ORF">PoB_005365900</name>
</gene>
<name>A0AAV4C3M5_9GAST</name>
<keyword evidence="2" id="KW-1185">Reference proteome</keyword>
<organism evidence="1 2">
    <name type="scientific">Plakobranchus ocellatus</name>
    <dbReference type="NCBI Taxonomy" id="259542"/>
    <lineage>
        <taxon>Eukaryota</taxon>
        <taxon>Metazoa</taxon>
        <taxon>Spiralia</taxon>
        <taxon>Lophotrochozoa</taxon>
        <taxon>Mollusca</taxon>
        <taxon>Gastropoda</taxon>
        <taxon>Heterobranchia</taxon>
        <taxon>Euthyneura</taxon>
        <taxon>Panpulmonata</taxon>
        <taxon>Sacoglossa</taxon>
        <taxon>Placobranchoidea</taxon>
        <taxon>Plakobranchidae</taxon>
        <taxon>Plakobranchus</taxon>
    </lineage>
</organism>
<dbReference type="Proteomes" id="UP000735302">
    <property type="component" value="Unassembled WGS sequence"/>
</dbReference>
<accession>A0AAV4C3M5</accession>
<evidence type="ECO:0000313" key="2">
    <source>
        <dbReference type="Proteomes" id="UP000735302"/>
    </source>
</evidence>
<evidence type="ECO:0000313" key="1">
    <source>
        <dbReference type="EMBL" id="GFO27154.1"/>
    </source>
</evidence>
<dbReference type="AlphaFoldDB" id="A0AAV4C3M5"/>
<reference evidence="1 2" key="1">
    <citation type="journal article" date="2021" name="Elife">
        <title>Chloroplast acquisition without the gene transfer in kleptoplastic sea slugs, Plakobranchus ocellatus.</title>
        <authorList>
            <person name="Maeda T."/>
            <person name="Takahashi S."/>
            <person name="Yoshida T."/>
            <person name="Shimamura S."/>
            <person name="Takaki Y."/>
            <person name="Nagai Y."/>
            <person name="Toyoda A."/>
            <person name="Suzuki Y."/>
            <person name="Arimoto A."/>
            <person name="Ishii H."/>
            <person name="Satoh N."/>
            <person name="Nishiyama T."/>
            <person name="Hasebe M."/>
            <person name="Maruyama T."/>
            <person name="Minagawa J."/>
            <person name="Obokata J."/>
            <person name="Shigenobu S."/>
        </authorList>
    </citation>
    <scope>NUCLEOTIDE SEQUENCE [LARGE SCALE GENOMIC DNA]</scope>
</reference>
<comment type="caution">
    <text evidence="1">The sequence shown here is derived from an EMBL/GenBank/DDBJ whole genome shotgun (WGS) entry which is preliminary data.</text>
</comment>
<proteinExistence type="predicted"/>
<sequence>MRGRVMIAVRGRERGEVKTEGGGGTWPGERDALRVGGPGNGYLYVSNATNILRMHKHATEVESVYFQPHKQKREIWTVYLSWPGSNGISVGSGYSGKKMMEMCGVTGAIISRE</sequence>
<protein>
    <submittedName>
        <fullName evidence="1">Uncharacterized protein</fullName>
    </submittedName>
</protein>
<dbReference type="EMBL" id="BLXT01005884">
    <property type="protein sequence ID" value="GFO27154.1"/>
    <property type="molecule type" value="Genomic_DNA"/>
</dbReference>